<feature type="compositionally biased region" description="Acidic residues" evidence="5">
    <location>
        <begin position="87"/>
        <end position="105"/>
    </location>
</feature>
<dbReference type="InterPro" id="IPR019186">
    <property type="entry name" value="Nucleolar_protein_12"/>
</dbReference>
<protein>
    <recommendedName>
        <fullName evidence="8">Ribosomal RNA-processing protein 17</fullName>
    </recommendedName>
</protein>
<dbReference type="OrthoDB" id="551633at2759"/>
<dbReference type="HOGENOM" id="CLU_067149_1_0_1"/>
<evidence type="ECO:0000256" key="3">
    <source>
        <dbReference type="ARBA" id="ARBA00023054"/>
    </source>
</evidence>
<dbReference type="PANTHER" id="PTHR14577:SF0">
    <property type="entry name" value="NUCLEOLAR PROTEIN 12"/>
    <property type="match status" value="1"/>
</dbReference>
<dbReference type="GeneID" id="19903245"/>
<evidence type="ECO:0000313" key="6">
    <source>
        <dbReference type="EMBL" id="EON66688.1"/>
    </source>
</evidence>
<organism evidence="6 7">
    <name type="scientific">Coniosporium apollinis (strain CBS 100218)</name>
    <name type="common">Rock-inhabiting black yeast</name>
    <dbReference type="NCBI Taxonomy" id="1168221"/>
    <lineage>
        <taxon>Eukaryota</taxon>
        <taxon>Fungi</taxon>
        <taxon>Dikarya</taxon>
        <taxon>Ascomycota</taxon>
        <taxon>Pezizomycotina</taxon>
        <taxon>Dothideomycetes</taxon>
        <taxon>Dothideomycetes incertae sedis</taxon>
        <taxon>Coniosporium</taxon>
    </lineage>
</organism>
<keyword evidence="4" id="KW-0539">Nucleus</keyword>
<dbReference type="EMBL" id="JH767582">
    <property type="protein sequence ID" value="EON66688.1"/>
    <property type="molecule type" value="Genomic_DNA"/>
</dbReference>
<reference evidence="7" key="1">
    <citation type="submission" date="2012-06" db="EMBL/GenBank/DDBJ databases">
        <title>The genome sequence of Coniosporium apollinis CBS 100218.</title>
        <authorList>
            <consortium name="The Broad Institute Genome Sequencing Platform"/>
            <person name="Cuomo C."/>
            <person name="Gorbushina A."/>
            <person name="Noack S."/>
            <person name="Walker B."/>
            <person name="Young S.K."/>
            <person name="Zeng Q."/>
            <person name="Gargeya S."/>
            <person name="Fitzgerald M."/>
            <person name="Haas B."/>
            <person name="Abouelleil A."/>
            <person name="Alvarado L."/>
            <person name="Arachchi H.M."/>
            <person name="Berlin A.M."/>
            <person name="Chapman S.B."/>
            <person name="Goldberg J."/>
            <person name="Griggs A."/>
            <person name="Gujja S."/>
            <person name="Hansen M."/>
            <person name="Howarth C."/>
            <person name="Imamovic A."/>
            <person name="Larimer J."/>
            <person name="McCowan C."/>
            <person name="Montmayeur A."/>
            <person name="Murphy C."/>
            <person name="Neiman D."/>
            <person name="Pearson M."/>
            <person name="Priest M."/>
            <person name="Roberts A."/>
            <person name="Saif S."/>
            <person name="Shea T."/>
            <person name="Sisk P."/>
            <person name="Sykes S."/>
            <person name="Wortman J."/>
            <person name="Nusbaum C."/>
            <person name="Birren B."/>
        </authorList>
    </citation>
    <scope>NUCLEOTIDE SEQUENCE [LARGE SCALE GENOMIC DNA]</scope>
    <source>
        <strain evidence="7">CBS 100218</strain>
    </source>
</reference>
<dbReference type="Pfam" id="PF09805">
    <property type="entry name" value="Nop25"/>
    <property type="match status" value="1"/>
</dbReference>
<evidence type="ECO:0000256" key="2">
    <source>
        <dbReference type="ARBA" id="ARBA00007175"/>
    </source>
</evidence>
<name>R7YXW1_CONA1</name>
<keyword evidence="7" id="KW-1185">Reference proteome</keyword>
<dbReference type="Proteomes" id="UP000016924">
    <property type="component" value="Unassembled WGS sequence"/>
</dbReference>
<feature type="compositionally biased region" description="Basic and acidic residues" evidence="5">
    <location>
        <begin position="193"/>
        <end position="203"/>
    </location>
</feature>
<feature type="compositionally biased region" description="Basic and acidic residues" evidence="5">
    <location>
        <begin position="211"/>
        <end position="221"/>
    </location>
</feature>
<proteinExistence type="inferred from homology"/>
<dbReference type="STRING" id="1168221.R7YXW1"/>
<evidence type="ECO:0000313" key="7">
    <source>
        <dbReference type="Proteomes" id="UP000016924"/>
    </source>
</evidence>
<dbReference type="GO" id="GO:0019843">
    <property type="term" value="F:rRNA binding"/>
    <property type="evidence" value="ECO:0007669"/>
    <property type="project" value="TreeGrafter"/>
</dbReference>
<accession>R7YXW1</accession>
<comment type="similarity">
    <text evidence="2">Belongs to the RRP17 family.</text>
</comment>
<dbReference type="eggNOG" id="KOG4709">
    <property type="taxonomic scope" value="Eukaryota"/>
</dbReference>
<evidence type="ECO:0000256" key="5">
    <source>
        <dbReference type="SAM" id="MobiDB-lite"/>
    </source>
</evidence>
<sequence length="221" mass="25216">MPPPAKKRKTTTSTTEEVTFDPDARADYLTGFHKRKQARIKHAQEFAAKKAREERIRERAELRQQRKEELEKHVESVNAMLRQAAGEDGEAGDASEGEGTEEEWGGIEQPAEAEVNREDEYVDEDKYTTVTVEAVDIDREGIHTGETAEEKAEDAGDGEKDKAATDAPSEAKKRIWTKEKPKTGKPKKKKQKFRYESKAERKFTRSKQQLKNREQAKARRG</sequence>
<dbReference type="RefSeq" id="XP_007782005.1">
    <property type="nucleotide sequence ID" value="XM_007783815.1"/>
</dbReference>
<feature type="region of interest" description="Disordered" evidence="5">
    <location>
        <begin position="82"/>
        <end position="221"/>
    </location>
</feature>
<evidence type="ECO:0008006" key="8">
    <source>
        <dbReference type="Google" id="ProtNLM"/>
    </source>
</evidence>
<comment type="subcellular location">
    <subcellularLocation>
        <location evidence="1">Nucleus</location>
        <location evidence="1">Nucleolus</location>
    </subcellularLocation>
</comment>
<dbReference type="PANTHER" id="PTHR14577">
    <property type="entry name" value="NUCLEOLAR PROTEIN 12"/>
    <property type="match status" value="1"/>
</dbReference>
<dbReference type="AlphaFoldDB" id="R7YXW1"/>
<feature type="compositionally biased region" description="Basic and acidic residues" evidence="5">
    <location>
        <begin position="136"/>
        <end position="182"/>
    </location>
</feature>
<gene>
    <name evidence="6" type="ORF">W97_05934</name>
</gene>
<evidence type="ECO:0000256" key="1">
    <source>
        <dbReference type="ARBA" id="ARBA00004604"/>
    </source>
</evidence>
<dbReference type="GO" id="GO:0005730">
    <property type="term" value="C:nucleolus"/>
    <property type="evidence" value="ECO:0007669"/>
    <property type="project" value="UniProtKB-SubCell"/>
</dbReference>
<keyword evidence="3" id="KW-0175">Coiled coil</keyword>
<feature type="compositionally biased region" description="Basic and acidic residues" evidence="5">
    <location>
        <begin position="114"/>
        <end position="127"/>
    </location>
</feature>
<evidence type="ECO:0000256" key="4">
    <source>
        <dbReference type="ARBA" id="ARBA00023242"/>
    </source>
</evidence>
<dbReference type="OMA" id="EWDGFPD"/>
<feature type="compositionally biased region" description="Basic residues" evidence="5">
    <location>
        <begin position="183"/>
        <end position="192"/>
    </location>
</feature>